<evidence type="ECO:0000256" key="1">
    <source>
        <dbReference type="SAM" id="Phobius"/>
    </source>
</evidence>
<organism evidence="2 3">
    <name type="scientific">Alkalihalobacterium chitinilyticum</name>
    <dbReference type="NCBI Taxonomy" id="2980103"/>
    <lineage>
        <taxon>Bacteria</taxon>
        <taxon>Bacillati</taxon>
        <taxon>Bacillota</taxon>
        <taxon>Bacilli</taxon>
        <taxon>Bacillales</taxon>
        <taxon>Bacillaceae</taxon>
        <taxon>Alkalihalobacterium</taxon>
    </lineage>
</organism>
<feature type="transmembrane region" description="Helical" evidence="1">
    <location>
        <begin position="43"/>
        <end position="64"/>
    </location>
</feature>
<dbReference type="RefSeq" id="WP_275119193.1">
    <property type="nucleotide sequence ID" value="NZ_JAOTPO010000010.1"/>
</dbReference>
<sequence>MKDKLQSDIFKTLSTAFLAGISYFIADFFQVSTLIFNFSDVKWHVTVSVAIYTAVLNGLLLYALSKRTNVQVVIIERKDRSDKIRIFDKPRATEVRVTVNGNLKKIRNNVEVIFPQWIDVMPKGSPDLKQSENNSHNYLIDLSGIVQNSKSEVSIFYFDITMNPIYEKTGRVGEVLAKVNGSTLRYAKSVENLTVHYSAE</sequence>
<comment type="caution">
    <text evidence="2">The sequence shown here is derived from an EMBL/GenBank/DDBJ whole genome shotgun (WGS) entry which is preliminary data.</text>
</comment>
<evidence type="ECO:0000313" key="2">
    <source>
        <dbReference type="EMBL" id="MDE5414575.1"/>
    </source>
</evidence>
<keyword evidence="1" id="KW-1133">Transmembrane helix</keyword>
<dbReference type="EMBL" id="JAOTPO010000010">
    <property type="protein sequence ID" value="MDE5414575.1"/>
    <property type="molecule type" value="Genomic_DNA"/>
</dbReference>
<evidence type="ECO:0008006" key="4">
    <source>
        <dbReference type="Google" id="ProtNLM"/>
    </source>
</evidence>
<dbReference type="Proteomes" id="UP001148125">
    <property type="component" value="Unassembled WGS sequence"/>
</dbReference>
<keyword evidence="1" id="KW-0472">Membrane</keyword>
<name>A0ABT5VGI6_9BACI</name>
<evidence type="ECO:0000313" key="3">
    <source>
        <dbReference type="Proteomes" id="UP001148125"/>
    </source>
</evidence>
<protein>
    <recommendedName>
        <fullName evidence="4">SMODS-associating 2TM beta-strand rich effector domain-containing protein</fullName>
    </recommendedName>
</protein>
<gene>
    <name evidence="2" type="ORF">N7Z68_14445</name>
</gene>
<reference evidence="2" key="1">
    <citation type="submission" date="2024-05" db="EMBL/GenBank/DDBJ databases">
        <title>Alkalihalobacillus sp. strain MEB203 novel alkaliphilic bacterium from Lonar Lake, India.</title>
        <authorList>
            <person name="Joshi A."/>
            <person name="Thite S."/>
            <person name="Mengade P."/>
        </authorList>
    </citation>
    <scope>NUCLEOTIDE SEQUENCE</scope>
    <source>
        <strain evidence="2">MEB 203</strain>
    </source>
</reference>
<proteinExistence type="predicted"/>
<keyword evidence="3" id="KW-1185">Reference proteome</keyword>
<keyword evidence="1" id="KW-0812">Transmembrane</keyword>
<feature type="transmembrane region" description="Helical" evidence="1">
    <location>
        <begin position="12"/>
        <end position="31"/>
    </location>
</feature>
<accession>A0ABT5VGI6</accession>